<name>A0AAJ1IFW9_9SPIO</name>
<dbReference type="EMBL" id="JAQQAL010000051">
    <property type="protein sequence ID" value="MDC7228550.1"/>
    <property type="molecule type" value="Genomic_DNA"/>
</dbReference>
<accession>A0AAJ1IFW9</accession>
<gene>
    <name evidence="1" type="ORF">PQJ61_17445</name>
</gene>
<evidence type="ECO:0000313" key="2">
    <source>
        <dbReference type="Proteomes" id="UP001221217"/>
    </source>
</evidence>
<protein>
    <submittedName>
        <fullName evidence="1">DUF1820 family protein</fullName>
    </submittedName>
</protein>
<organism evidence="1 2">
    <name type="scientific">Candidatus Thalassospirochaeta sargassi</name>
    <dbReference type="NCBI Taxonomy" id="3119039"/>
    <lineage>
        <taxon>Bacteria</taxon>
        <taxon>Pseudomonadati</taxon>
        <taxon>Spirochaetota</taxon>
        <taxon>Spirochaetia</taxon>
        <taxon>Spirochaetales</taxon>
        <taxon>Spirochaetaceae</taxon>
        <taxon>Candidatus Thalassospirochaeta</taxon>
    </lineage>
</organism>
<comment type="caution">
    <text evidence="1">The sequence shown here is derived from an EMBL/GenBank/DDBJ whole genome shotgun (WGS) entry which is preliminary data.</text>
</comment>
<dbReference type="Pfam" id="PF08850">
    <property type="entry name" value="DUF1820"/>
    <property type="match status" value="1"/>
</dbReference>
<dbReference type="InterPro" id="IPR014949">
    <property type="entry name" value="DUF1820"/>
</dbReference>
<sequence>MPIYRVHFKWNEKDLQLKAKSLDLTHPYFVSIKDLILAKESKLIIDPTEDEVRRLFGKADHLMIPFQTVSLIEEFKDDAFGDQPSKVMDFKLIEDSEN</sequence>
<dbReference type="AlphaFoldDB" id="A0AAJ1IFW9"/>
<reference evidence="1 2" key="1">
    <citation type="submission" date="2022-12" db="EMBL/GenBank/DDBJ databases">
        <title>Metagenome assembled genome from gulf of manar.</title>
        <authorList>
            <person name="Kohli P."/>
            <person name="Pk S."/>
            <person name="Venkata Ramana C."/>
            <person name="Sasikala C."/>
        </authorList>
    </citation>
    <scope>NUCLEOTIDE SEQUENCE [LARGE SCALE GENOMIC DNA]</scope>
    <source>
        <strain evidence="1">JB008</strain>
    </source>
</reference>
<dbReference type="Proteomes" id="UP001221217">
    <property type="component" value="Unassembled WGS sequence"/>
</dbReference>
<proteinExistence type="predicted"/>
<evidence type="ECO:0000313" key="1">
    <source>
        <dbReference type="EMBL" id="MDC7228550.1"/>
    </source>
</evidence>